<organism evidence="1">
    <name type="scientific">Lotus japonicus</name>
    <name type="common">Lotus corniculatus var. japonicus</name>
    <dbReference type="NCBI Taxonomy" id="34305"/>
    <lineage>
        <taxon>Eukaryota</taxon>
        <taxon>Viridiplantae</taxon>
        <taxon>Streptophyta</taxon>
        <taxon>Embryophyta</taxon>
        <taxon>Tracheophyta</taxon>
        <taxon>Spermatophyta</taxon>
        <taxon>Magnoliopsida</taxon>
        <taxon>eudicotyledons</taxon>
        <taxon>Gunneridae</taxon>
        <taxon>Pentapetalae</taxon>
        <taxon>rosids</taxon>
        <taxon>fabids</taxon>
        <taxon>Fabales</taxon>
        <taxon>Fabaceae</taxon>
        <taxon>Papilionoideae</taxon>
        <taxon>50 kb inversion clade</taxon>
        <taxon>NPAAA clade</taxon>
        <taxon>Hologalegina</taxon>
        <taxon>robinioid clade</taxon>
        <taxon>Loteae</taxon>
        <taxon>Lotus</taxon>
    </lineage>
</organism>
<proteinExistence type="evidence at transcript level"/>
<dbReference type="EMBL" id="BT137099">
    <property type="protein sequence ID" value="AFK36894.1"/>
    <property type="molecule type" value="mRNA"/>
</dbReference>
<accession>I3S9F2</accession>
<sequence length="35" mass="3895">MVSNAGKRVELHFVLVMDFISRGVKCEIPTIPHLG</sequence>
<reference evidence="1" key="1">
    <citation type="submission" date="2012-05" db="EMBL/GenBank/DDBJ databases">
        <authorList>
            <person name="Krishnakumar V."/>
            <person name="Cheung F."/>
            <person name="Xiao Y."/>
            <person name="Chan A."/>
            <person name="Moskal W.A."/>
            <person name="Town C.D."/>
        </authorList>
    </citation>
    <scope>NUCLEOTIDE SEQUENCE</scope>
</reference>
<protein>
    <submittedName>
        <fullName evidence="1">Uncharacterized protein</fullName>
    </submittedName>
</protein>
<name>I3S9F2_LOTJA</name>
<dbReference type="AlphaFoldDB" id="I3S9F2"/>
<evidence type="ECO:0000313" key="1">
    <source>
        <dbReference type="EMBL" id="AFK36894.1"/>
    </source>
</evidence>